<feature type="transmembrane region" description="Helical" evidence="1">
    <location>
        <begin position="12"/>
        <end position="34"/>
    </location>
</feature>
<evidence type="ECO:0000313" key="2">
    <source>
        <dbReference type="EMBL" id="MDV0447468.1"/>
    </source>
</evidence>
<protein>
    <submittedName>
        <fullName evidence="2">Uncharacterized protein</fullName>
    </submittedName>
</protein>
<proteinExistence type="predicted"/>
<keyword evidence="3" id="KW-1185">Reference proteome</keyword>
<comment type="caution">
    <text evidence="2">The sequence shown here is derived from an EMBL/GenBank/DDBJ whole genome shotgun (WGS) entry which is preliminary data.</text>
</comment>
<evidence type="ECO:0000313" key="3">
    <source>
        <dbReference type="Proteomes" id="UP001271789"/>
    </source>
</evidence>
<keyword evidence="1" id="KW-0472">Membrane</keyword>
<dbReference type="RefSeq" id="WP_338099907.1">
    <property type="nucleotide sequence ID" value="NZ_JAWDKD010000020.1"/>
</dbReference>
<keyword evidence="1" id="KW-1133">Transmembrane helix</keyword>
<reference evidence="2" key="1">
    <citation type="submission" date="2023-06" db="EMBL/GenBank/DDBJ databases">
        <title>Genome sequence of Methanosarcinaceae archaeon Ag5.</title>
        <authorList>
            <person name="Protasov E."/>
            <person name="Platt K."/>
            <person name="Poehlein A."/>
            <person name="Daniel R."/>
            <person name="Brune A."/>
        </authorList>
    </citation>
    <scope>NUCLEOTIDE SEQUENCE</scope>
    <source>
        <strain evidence="2">Ag5</strain>
    </source>
</reference>
<name>A0AAE4MLX9_9EURY</name>
<dbReference type="EMBL" id="JAWDKD010000020">
    <property type="protein sequence ID" value="MDV0447468.1"/>
    <property type="molecule type" value="Genomic_DNA"/>
</dbReference>
<keyword evidence="1" id="KW-0812">Transmembrane</keyword>
<accession>A0AAE4MLX9</accession>
<evidence type="ECO:0000256" key="1">
    <source>
        <dbReference type="SAM" id="Phobius"/>
    </source>
</evidence>
<organism evidence="2 3">
    <name type="scientific">Methanolapillus africanus</name>
    <dbReference type="NCBI Taxonomy" id="3028297"/>
    <lineage>
        <taxon>Archaea</taxon>
        <taxon>Methanobacteriati</taxon>
        <taxon>Methanobacteriota</taxon>
        <taxon>Stenosarchaea group</taxon>
        <taxon>Methanomicrobia</taxon>
        <taxon>Methanosarcinales</taxon>
        <taxon>Methanosarcinaceae</taxon>
        <taxon>Methanolapillus</taxon>
    </lineage>
</organism>
<dbReference type="AlphaFoldDB" id="A0AAE4MLX9"/>
<gene>
    <name evidence="2" type="ORF">MsAg5_13630</name>
</gene>
<sequence>MADEGKSKIMKFGAVLFIVLMIGSLFVASVALLVNNNPDNPNATNETNNSLYTVPMSEMPGKDINFTYTNLKDGVKHLPSGTVSAQIVNIYPTDNISTQVFPGTTISKVLIGSYPTGILEYYTVSDNNGNVTVYGNKSIGPQYDKYNNYSMLIVNPTPQYLVDGNPVLLSYPTTDLTKRALDVNDGGTNVSTNFDYILSKTDDVSNFEDMIVFRANDGSNYSQYYQRTSILSNETYQLESVFINASAGVKQSITDRSVNGSSNGVTYKISEDGDTFKFYIESTNGVSFVSEVNALKEIINNNTKSSSQ</sequence>
<dbReference type="Proteomes" id="UP001271789">
    <property type="component" value="Unassembled WGS sequence"/>
</dbReference>